<dbReference type="OrthoDB" id="562445at2759"/>
<proteinExistence type="predicted"/>
<evidence type="ECO:0000313" key="2">
    <source>
        <dbReference type="Proteomes" id="UP000001058"/>
    </source>
</evidence>
<gene>
    <name evidence="1" type="ORF">VOLCADRAFT_108147</name>
</gene>
<dbReference type="KEGG" id="vcn:VOLCADRAFT_108147"/>
<accession>D8UIJ3</accession>
<name>D8UIJ3_VOLCA</name>
<evidence type="ECO:0000313" key="1">
    <source>
        <dbReference type="EMBL" id="EFJ40485.1"/>
    </source>
</evidence>
<sequence>MVSRTAAEDAVRRVVSGPERGDLLFFIGEQTDDQLSQWRILDTDGDSAIVAFVRRKAQGSLPAAAGEHYHEAVCPMGINKGSVGESRFFNPTVILMSMTNPFHEISCQGTVSEFPLIMI</sequence>
<reference evidence="1 2" key="1">
    <citation type="journal article" date="2010" name="Science">
        <title>Genomic analysis of organismal complexity in the multicellular green alga Volvox carteri.</title>
        <authorList>
            <person name="Prochnik S.E."/>
            <person name="Umen J."/>
            <person name="Nedelcu A.M."/>
            <person name="Hallmann A."/>
            <person name="Miller S.M."/>
            <person name="Nishii I."/>
            <person name="Ferris P."/>
            <person name="Kuo A."/>
            <person name="Mitros T."/>
            <person name="Fritz-Laylin L.K."/>
            <person name="Hellsten U."/>
            <person name="Chapman J."/>
            <person name="Simakov O."/>
            <person name="Rensing S.A."/>
            <person name="Terry A."/>
            <person name="Pangilinan J."/>
            <person name="Kapitonov V."/>
            <person name="Jurka J."/>
            <person name="Salamov A."/>
            <person name="Shapiro H."/>
            <person name="Schmutz J."/>
            <person name="Grimwood J."/>
            <person name="Lindquist E."/>
            <person name="Lucas S."/>
            <person name="Grigoriev I.V."/>
            <person name="Schmitt R."/>
            <person name="Kirk D."/>
            <person name="Rokhsar D.S."/>
        </authorList>
    </citation>
    <scope>NUCLEOTIDE SEQUENCE [LARGE SCALE GENOMIC DNA]</scope>
    <source>
        <strain evidence="2">f. Nagariensis / Eve</strain>
    </source>
</reference>
<dbReference type="InParanoid" id="D8UIJ3"/>
<organism evidence="2">
    <name type="scientific">Volvox carteri f. nagariensis</name>
    <dbReference type="NCBI Taxonomy" id="3068"/>
    <lineage>
        <taxon>Eukaryota</taxon>
        <taxon>Viridiplantae</taxon>
        <taxon>Chlorophyta</taxon>
        <taxon>core chlorophytes</taxon>
        <taxon>Chlorophyceae</taxon>
        <taxon>CS clade</taxon>
        <taxon>Chlamydomonadales</taxon>
        <taxon>Volvocaceae</taxon>
        <taxon>Volvox</taxon>
    </lineage>
</organism>
<dbReference type="RefSeq" id="XP_002958485.1">
    <property type="nucleotide sequence ID" value="XM_002958439.1"/>
</dbReference>
<dbReference type="AlphaFoldDB" id="D8UIJ3"/>
<dbReference type="EMBL" id="GL378415">
    <property type="protein sequence ID" value="EFJ40485.1"/>
    <property type="molecule type" value="Genomic_DNA"/>
</dbReference>
<keyword evidence="2" id="KW-1185">Reference proteome</keyword>
<dbReference type="Proteomes" id="UP000001058">
    <property type="component" value="Unassembled WGS sequence"/>
</dbReference>
<protein>
    <submittedName>
        <fullName evidence="1">Uncharacterized protein</fullName>
    </submittedName>
</protein>
<dbReference type="GeneID" id="9627922"/>